<evidence type="ECO:0000256" key="2">
    <source>
        <dbReference type="ARBA" id="ARBA00022738"/>
    </source>
</evidence>
<organism evidence="3 4">
    <name type="scientific">Moorena producens 3L</name>
    <dbReference type="NCBI Taxonomy" id="489825"/>
    <lineage>
        <taxon>Bacteria</taxon>
        <taxon>Bacillati</taxon>
        <taxon>Cyanobacteriota</taxon>
        <taxon>Cyanophyceae</taxon>
        <taxon>Coleofasciculales</taxon>
        <taxon>Coleofasciculaceae</taxon>
        <taxon>Moorena</taxon>
    </lineage>
</organism>
<dbReference type="InterPro" id="IPR016024">
    <property type="entry name" value="ARM-type_fold"/>
</dbReference>
<dbReference type="GO" id="GO:0030089">
    <property type="term" value="C:phycobilisome"/>
    <property type="evidence" value="ECO:0007669"/>
    <property type="project" value="UniProtKB-KW"/>
</dbReference>
<sequence length="377" mass="42804">MVLENLDNVPWTSLKHAYGGAEDTPKYLRLLTSSNPSDQEKAFNHLYSTLYYQGSVYTAAVAAVPFMIEILQESTIKHKHFTLDLLSSLAAVGSFHNNHQHLFLFKDVRETPEFKARFQEELNWVADLRTELEKHLPVYCLMLDDNEKLNRLYVSHLLSVLPDLRERSIPELINHLKTENDPQVRANILHVLGKLDYANQQALFEEFWRSEKNRLPQCVALAWFTTCSGVQTPEEALNALVEILLTADEGMIGEYEELPSVGRFTPNMAIPVAIASSKYAERILPWYTKQVMRSNFVGDNFGIGLLVVALRPQGKIANINHLSGSQCQAIIAIAKKAWLTPNSIYGNMIDVLRMFGLPDTKEEIDQLVRLNLNRSHG</sequence>
<keyword evidence="4" id="KW-1185">Reference proteome</keyword>
<evidence type="ECO:0000256" key="1">
    <source>
        <dbReference type="ARBA" id="ARBA00022549"/>
    </source>
</evidence>
<dbReference type="Gene3D" id="1.25.10.10">
    <property type="entry name" value="Leucine-rich Repeat Variant"/>
    <property type="match status" value="1"/>
</dbReference>
<accession>F4XKK7</accession>
<evidence type="ECO:0000313" key="3">
    <source>
        <dbReference type="EMBL" id="EGJ34862.1"/>
    </source>
</evidence>
<gene>
    <name evidence="3" type="ORF">LYNGBM3L_11560</name>
</gene>
<dbReference type="InterPro" id="IPR011989">
    <property type="entry name" value="ARM-like"/>
</dbReference>
<dbReference type="HOGENOM" id="CLU_052695_0_0_3"/>
<dbReference type="EMBL" id="GL890825">
    <property type="protein sequence ID" value="EGJ34862.1"/>
    <property type="molecule type" value="Genomic_DNA"/>
</dbReference>
<reference evidence="4" key="1">
    <citation type="journal article" date="2011" name="Proc. Natl. Acad. Sci. U.S.A.">
        <title>Genomic insights into the physiology and ecology of the marine filamentous cyanobacterium Lyngbya majuscula.</title>
        <authorList>
            <person name="Jones A.C."/>
            <person name="Monroe E.A."/>
            <person name="Podell S."/>
            <person name="Hess W.R."/>
            <person name="Klages S."/>
            <person name="Esquenazi E."/>
            <person name="Niessen S."/>
            <person name="Hoover H."/>
            <person name="Rothmann M."/>
            <person name="Lasken R.S."/>
            <person name="Yates J.R.III."/>
            <person name="Reinhardt R."/>
            <person name="Kube M."/>
            <person name="Burkart M.D."/>
            <person name="Allen E.E."/>
            <person name="Dorrestein P.C."/>
            <person name="Gerwick W.H."/>
            <person name="Gerwick L."/>
        </authorList>
    </citation>
    <scope>NUCLEOTIDE SEQUENCE [LARGE SCALE GENOMIC DNA]</scope>
    <source>
        <strain evidence="4">3L</strain>
    </source>
</reference>
<evidence type="ECO:0000313" key="4">
    <source>
        <dbReference type="Proteomes" id="UP000003959"/>
    </source>
</evidence>
<keyword evidence="1" id="KW-0042">Antenna complex</keyword>
<dbReference type="AlphaFoldDB" id="F4XKK7"/>
<evidence type="ECO:0008006" key="5">
    <source>
        <dbReference type="Google" id="ProtNLM"/>
    </source>
</evidence>
<dbReference type="eggNOG" id="COG1413">
    <property type="taxonomic scope" value="Bacteria"/>
</dbReference>
<proteinExistence type="predicted"/>
<keyword evidence="2" id="KW-0605">Phycobilisome</keyword>
<dbReference type="Proteomes" id="UP000003959">
    <property type="component" value="Unassembled WGS sequence"/>
</dbReference>
<name>F4XKK7_9CYAN</name>
<protein>
    <recommendedName>
        <fullName evidence="5">HEAT repeat domain-containing protein</fullName>
    </recommendedName>
</protein>
<dbReference type="SUPFAM" id="SSF48371">
    <property type="entry name" value="ARM repeat"/>
    <property type="match status" value="1"/>
</dbReference>
<dbReference type="RefSeq" id="WP_008178992.1">
    <property type="nucleotide sequence ID" value="NZ_GL890825.1"/>
</dbReference>
<dbReference type="OrthoDB" id="144416at2"/>